<organism evidence="3 4">
    <name type="scientific">Salinisphaera aquimarina</name>
    <dbReference type="NCBI Taxonomy" id="2094031"/>
    <lineage>
        <taxon>Bacteria</taxon>
        <taxon>Pseudomonadati</taxon>
        <taxon>Pseudomonadota</taxon>
        <taxon>Gammaproteobacteria</taxon>
        <taxon>Salinisphaerales</taxon>
        <taxon>Salinisphaeraceae</taxon>
        <taxon>Salinisphaera</taxon>
    </lineage>
</organism>
<dbReference type="InterPro" id="IPR012340">
    <property type="entry name" value="NA-bd_OB-fold"/>
</dbReference>
<sequence>MSNETQQVSRPIPIPDPTTVRFWKAASEGRLELPHCDACDKLHYYPRAICPYCGSEDLSWRQLSGRGAVHSWTISRRPAGAGFADLAPYAVALIDLEEGPRMLSNVRTDDLDALTIGQAVSVDFEALADDIALPVFTPV</sequence>
<evidence type="ECO:0000313" key="4">
    <source>
        <dbReference type="Proteomes" id="UP001595462"/>
    </source>
</evidence>
<dbReference type="InterPro" id="IPR052513">
    <property type="entry name" value="Thioester_dehydratase-like"/>
</dbReference>
<dbReference type="EMBL" id="JBHRSS010000003">
    <property type="protein sequence ID" value="MFC3103607.1"/>
    <property type="molecule type" value="Genomic_DNA"/>
</dbReference>
<dbReference type="Pfam" id="PF12172">
    <property type="entry name" value="zf-ChsH2"/>
    <property type="match status" value="1"/>
</dbReference>
<name>A0ABV7EPK1_9GAMM</name>
<evidence type="ECO:0000313" key="3">
    <source>
        <dbReference type="EMBL" id="MFC3103607.1"/>
    </source>
</evidence>
<feature type="domain" description="ChsH2 rubredoxin-like zinc ribbon" evidence="2">
    <location>
        <begin position="23"/>
        <end position="58"/>
    </location>
</feature>
<protein>
    <submittedName>
        <fullName evidence="3">Zn-ribbon domain-containing OB-fold protein</fullName>
    </submittedName>
</protein>
<dbReference type="Pfam" id="PF01796">
    <property type="entry name" value="OB_ChsH2_C"/>
    <property type="match status" value="1"/>
</dbReference>
<dbReference type="RefSeq" id="WP_380687793.1">
    <property type="nucleotide sequence ID" value="NZ_JBHRSS010000003.1"/>
</dbReference>
<evidence type="ECO:0000259" key="1">
    <source>
        <dbReference type="Pfam" id="PF01796"/>
    </source>
</evidence>
<keyword evidence="4" id="KW-1185">Reference proteome</keyword>
<dbReference type="InterPro" id="IPR002878">
    <property type="entry name" value="ChsH2_C"/>
</dbReference>
<dbReference type="PANTHER" id="PTHR34075:SF5">
    <property type="entry name" value="BLR3430 PROTEIN"/>
    <property type="match status" value="1"/>
</dbReference>
<feature type="domain" description="ChsH2 C-terminal OB-fold" evidence="1">
    <location>
        <begin position="60"/>
        <end position="125"/>
    </location>
</feature>
<accession>A0ABV7EPK1</accession>
<dbReference type="Proteomes" id="UP001595462">
    <property type="component" value="Unassembled WGS sequence"/>
</dbReference>
<dbReference type="SUPFAM" id="SSF50249">
    <property type="entry name" value="Nucleic acid-binding proteins"/>
    <property type="match status" value="1"/>
</dbReference>
<evidence type="ECO:0000259" key="2">
    <source>
        <dbReference type="Pfam" id="PF12172"/>
    </source>
</evidence>
<dbReference type="InterPro" id="IPR022002">
    <property type="entry name" value="ChsH2_Znr"/>
</dbReference>
<dbReference type="Gene3D" id="6.10.30.10">
    <property type="match status" value="1"/>
</dbReference>
<reference evidence="4" key="1">
    <citation type="journal article" date="2019" name="Int. J. Syst. Evol. Microbiol.">
        <title>The Global Catalogue of Microorganisms (GCM) 10K type strain sequencing project: providing services to taxonomists for standard genome sequencing and annotation.</title>
        <authorList>
            <consortium name="The Broad Institute Genomics Platform"/>
            <consortium name="The Broad Institute Genome Sequencing Center for Infectious Disease"/>
            <person name="Wu L."/>
            <person name="Ma J."/>
        </authorList>
    </citation>
    <scope>NUCLEOTIDE SEQUENCE [LARGE SCALE GENOMIC DNA]</scope>
    <source>
        <strain evidence="4">KCTC 52640</strain>
    </source>
</reference>
<gene>
    <name evidence="3" type="ORF">ACFOSU_06860</name>
</gene>
<dbReference type="PANTHER" id="PTHR34075">
    <property type="entry name" value="BLR3430 PROTEIN"/>
    <property type="match status" value="1"/>
</dbReference>
<proteinExistence type="predicted"/>
<comment type="caution">
    <text evidence="3">The sequence shown here is derived from an EMBL/GenBank/DDBJ whole genome shotgun (WGS) entry which is preliminary data.</text>
</comment>